<dbReference type="InterPro" id="IPR000847">
    <property type="entry name" value="LysR_HTH_N"/>
</dbReference>
<dbReference type="Proteomes" id="UP000476696">
    <property type="component" value="Unassembled WGS sequence"/>
</dbReference>
<comment type="caution">
    <text evidence="6">The sequence shown here is derived from an EMBL/GenBank/DDBJ whole genome shotgun (WGS) entry which is preliminary data.</text>
</comment>
<reference evidence="6 7" key="2">
    <citation type="submission" date="2020-03" db="EMBL/GenBank/DDBJ databases">
        <title>Rahnella aceri sp. nov., isoated from traditional Jeju Makgeolli.</title>
        <authorList>
            <person name="Kim I.S."/>
            <person name="Jeon D."/>
        </authorList>
    </citation>
    <scope>NUCLEOTIDE SEQUENCE [LARGE SCALE GENOMIC DNA]</scope>
    <source>
        <strain evidence="6 7">Lac-M11</strain>
    </source>
</reference>
<evidence type="ECO:0000313" key="6">
    <source>
        <dbReference type="EMBL" id="NGX86202.1"/>
    </source>
</evidence>
<keyword evidence="4" id="KW-0804">Transcription</keyword>
<keyword evidence="7" id="KW-1185">Reference proteome</keyword>
<gene>
    <name evidence="6" type="ORF">GW579_03755</name>
</gene>
<dbReference type="Gene3D" id="1.10.10.10">
    <property type="entry name" value="Winged helix-like DNA-binding domain superfamily/Winged helix DNA-binding domain"/>
    <property type="match status" value="1"/>
</dbReference>
<dbReference type="RefSeq" id="WP_165057632.1">
    <property type="nucleotide sequence ID" value="NZ_JAADJS010000001.1"/>
</dbReference>
<sequence length="301" mass="33473">MSALRYSFSQIEAFACVAGSGSLSKAALLLGKDRTTVRDLLDYLEDALGYTLFVRQGRTLILTEQGQQLHRQAHLLLRQAQAFESYAQSLPDAERQELVMVYDPFVSPAFIEAVIVEMAKKGLCFSAWSASREEAEAALKSGKAQVAVCQANYRALGTDMEWRALGNIGLDFYASAQLFQRQQRPLTLLNLSLIPQVVMHKAHDEQITRSLQISGQTLYVNERSTLRYLLENAQGWGFLPTHFQASRWKTVQAMECEVGNQGLDITMVAIWQPGAAKQRVTGALIDALPSLWRKAMGARAS</sequence>
<dbReference type="GO" id="GO:0003677">
    <property type="term" value="F:DNA binding"/>
    <property type="evidence" value="ECO:0007669"/>
    <property type="project" value="UniProtKB-KW"/>
</dbReference>
<reference evidence="6 7" key="1">
    <citation type="submission" date="2020-01" db="EMBL/GenBank/DDBJ databases">
        <authorList>
            <person name="Lee S.D."/>
        </authorList>
    </citation>
    <scope>NUCLEOTIDE SEQUENCE [LARGE SCALE GENOMIC DNA]</scope>
    <source>
        <strain evidence="6 7">Lac-M11</strain>
    </source>
</reference>
<evidence type="ECO:0000256" key="2">
    <source>
        <dbReference type="ARBA" id="ARBA00023015"/>
    </source>
</evidence>
<dbReference type="PANTHER" id="PTHR30579">
    <property type="entry name" value="TRANSCRIPTIONAL REGULATOR"/>
    <property type="match status" value="1"/>
</dbReference>
<dbReference type="SUPFAM" id="SSF46785">
    <property type="entry name" value="Winged helix' DNA-binding domain"/>
    <property type="match status" value="1"/>
</dbReference>
<dbReference type="Pfam" id="PF00126">
    <property type="entry name" value="HTH_1"/>
    <property type="match status" value="1"/>
</dbReference>
<evidence type="ECO:0000256" key="1">
    <source>
        <dbReference type="ARBA" id="ARBA00009437"/>
    </source>
</evidence>
<protein>
    <submittedName>
        <fullName evidence="6">LysR family transcriptional regulator</fullName>
    </submittedName>
</protein>
<proteinExistence type="inferred from homology"/>
<evidence type="ECO:0000256" key="4">
    <source>
        <dbReference type="ARBA" id="ARBA00023163"/>
    </source>
</evidence>
<name>A0A6M2B043_9GAMM</name>
<accession>A0A6M2B043</accession>
<keyword evidence="3" id="KW-0238">DNA-binding</keyword>
<dbReference type="InterPro" id="IPR050176">
    <property type="entry name" value="LTTR"/>
</dbReference>
<dbReference type="EMBL" id="JAADJS010000001">
    <property type="protein sequence ID" value="NGX86202.1"/>
    <property type="molecule type" value="Genomic_DNA"/>
</dbReference>
<dbReference type="Gene3D" id="3.40.190.290">
    <property type="match status" value="1"/>
</dbReference>
<comment type="similarity">
    <text evidence="1">Belongs to the LysR transcriptional regulatory family.</text>
</comment>
<dbReference type="PROSITE" id="PS50931">
    <property type="entry name" value="HTH_LYSR"/>
    <property type="match status" value="1"/>
</dbReference>
<evidence type="ECO:0000256" key="3">
    <source>
        <dbReference type="ARBA" id="ARBA00023125"/>
    </source>
</evidence>
<dbReference type="AlphaFoldDB" id="A0A6M2B043"/>
<evidence type="ECO:0000313" key="7">
    <source>
        <dbReference type="Proteomes" id="UP000476696"/>
    </source>
</evidence>
<organism evidence="6 7">
    <name type="scientific">Rahnella contaminans</name>
    <dbReference type="NCBI Taxonomy" id="2703882"/>
    <lineage>
        <taxon>Bacteria</taxon>
        <taxon>Pseudomonadati</taxon>
        <taxon>Pseudomonadota</taxon>
        <taxon>Gammaproteobacteria</taxon>
        <taxon>Enterobacterales</taxon>
        <taxon>Yersiniaceae</taxon>
        <taxon>Rahnella</taxon>
    </lineage>
</organism>
<dbReference type="InterPro" id="IPR036388">
    <property type="entry name" value="WH-like_DNA-bd_sf"/>
</dbReference>
<dbReference type="InterPro" id="IPR036390">
    <property type="entry name" value="WH_DNA-bd_sf"/>
</dbReference>
<dbReference type="PANTHER" id="PTHR30579:SF7">
    <property type="entry name" value="HTH-TYPE TRANSCRIPTIONAL REGULATOR LRHA-RELATED"/>
    <property type="match status" value="1"/>
</dbReference>
<evidence type="ECO:0000259" key="5">
    <source>
        <dbReference type="PROSITE" id="PS50931"/>
    </source>
</evidence>
<feature type="domain" description="HTH lysR-type" evidence="5">
    <location>
        <begin position="6"/>
        <end position="63"/>
    </location>
</feature>
<dbReference type="SUPFAM" id="SSF53850">
    <property type="entry name" value="Periplasmic binding protein-like II"/>
    <property type="match status" value="1"/>
</dbReference>
<keyword evidence="2" id="KW-0805">Transcription regulation</keyword>
<dbReference type="GO" id="GO:0003700">
    <property type="term" value="F:DNA-binding transcription factor activity"/>
    <property type="evidence" value="ECO:0007669"/>
    <property type="project" value="InterPro"/>
</dbReference>